<dbReference type="Pfam" id="PF22740">
    <property type="entry name" value="PapZ_C"/>
    <property type="match status" value="1"/>
</dbReference>
<dbReference type="InterPro" id="IPR053930">
    <property type="entry name" value="RapZ-like_N"/>
</dbReference>
<dbReference type="GO" id="GO:0005525">
    <property type="term" value="F:GTP binding"/>
    <property type="evidence" value="ECO:0007669"/>
    <property type="project" value="UniProtKB-UniRule"/>
</dbReference>
<dbReference type="EMBL" id="FOUU01000010">
    <property type="protein sequence ID" value="SFN01270.1"/>
    <property type="molecule type" value="Genomic_DNA"/>
</dbReference>
<keyword evidence="2 4" id="KW-0067">ATP-binding</keyword>
<dbReference type="InterPro" id="IPR027417">
    <property type="entry name" value="P-loop_NTPase"/>
</dbReference>
<dbReference type="PIRSF" id="PIRSF005052">
    <property type="entry name" value="P-loopkin"/>
    <property type="match status" value="1"/>
</dbReference>
<evidence type="ECO:0000256" key="2">
    <source>
        <dbReference type="ARBA" id="ARBA00022840"/>
    </source>
</evidence>
<feature type="domain" description="RapZ-like N-terminal" evidence="5">
    <location>
        <begin position="1"/>
        <end position="169"/>
    </location>
</feature>
<feature type="binding site" evidence="4">
    <location>
        <begin position="5"/>
        <end position="12"/>
    </location>
    <ligand>
        <name>ATP</name>
        <dbReference type="ChEBI" id="CHEBI:30616"/>
    </ligand>
</feature>
<name>A0A1I4VJI7_9BACT</name>
<evidence type="ECO:0000256" key="4">
    <source>
        <dbReference type="HAMAP-Rule" id="MF_00636"/>
    </source>
</evidence>
<proteinExistence type="inferred from homology"/>
<dbReference type="STRING" id="39841.SAMN05660836_02316"/>
<feature type="domain" description="RapZ C-terminal" evidence="6">
    <location>
        <begin position="178"/>
        <end position="297"/>
    </location>
</feature>
<dbReference type="NCBIfam" id="NF003828">
    <property type="entry name" value="PRK05416.1"/>
    <property type="match status" value="1"/>
</dbReference>
<feature type="binding site" evidence="4">
    <location>
        <begin position="56"/>
        <end position="59"/>
    </location>
    <ligand>
        <name>GTP</name>
        <dbReference type="ChEBI" id="CHEBI:37565"/>
    </ligand>
</feature>
<dbReference type="InterPro" id="IPR053931">
    <property type="entry name" value="RapZ_C"/>
</dbReference>
<evidence type="ECO:0000256" key="3">
    <source>
        <dbReference type="ARBA" id="ARBA00023134"/>
    </source>
</evidence>
<dbReference type="GO" id="GO:0005524">
    <property type="term" value="F:ATP binding"/>
    <property type="evidence" value="ECO:0007669"/>
    <property type="project" value="UniProtKB-UniRule"/>
</dbReference>
<dbReference type="AlphaFoldDB" id="A0A1I4VJI7"/>
<dbReference type="HAMAP" id="MF_00636">
    <property type="entry name" value="RapZ_like"/>
    <property type="match status" value="1"/>
</dbReference>
<sequence>MVVTGLSGSGKSTAIKAFEDIGYLCIDNLPVPLLPALLDLCEGEMPDTRKVALGIDIRERTFLKAYEKIFKEIQEKGYNLEILFFEASVDVLQRRYSQTRRIHPLELWDGYKTDRSENSGEHGGIRRSLLEAINRERELLKPLRDRATKVIDTSELTVHALKQMITTTYRLVREEEAMTVQVLSFGFKYGVPHDADMVLDVRFLPNPFFVESLRPLTGCNPEVQTWVFSHDDTQDFIRLVESLLEFLVPRYLKEGRRYFTIAFGCTGGKHRSVVMAEHFSSWFRNRGFYTLTFHRDAGNE</sequence>
<dbReference type="Proteomes" id="UP000199611">
    <property type="component" value="Unassembled WGS sequence"/>
</dbReference>
<evidence type="ECO:0000313" key="7">
    <source>
        <dbReference type="EMBL" id="SFN01270.1"/>
    </source>
</evidence>
<evidence type="ECO:0000256" key="1">
    <source>
        <dbReference type="ARBA" id="ARBA00022741"/>
    </source>
</evidence>
<protein>
    <submittedName>
        <fullName evidence="7">UPF0042 nucleotide-binding protein</fullName>
    </submittedName>
</protein>
<accession>A0A1I4VJI7</accession>
<evidence type="ECO:0000259" key="6">
    <source>
        <dbReference type="Pfam" id="PF22740"/>
    </source>
</evidence>
<keyword evidence="8" id="KW-1185">Reference proteome</keyword>
<dbReference type="Pfam" id="PF03668">
    <property type="entry name" value="RapZ-like_N"/>
    <property type="match status" value="1"/>
</dbReference>
<keyword evidence="3 4" id="KW-0342">GTP-binding</keyword>
<dbReference type="PANTHER" id="PTHR30448">
    <property type="entry name" value="RNASE ADAPTER PROTEIN RAPZ"/>
    <property type="match status" value="1"/>
</dbReference>
<dbReference type="InterPro" id="IPR005337">
    <property type="entry name" value="RapZ-like"/>
</dbReference>
<evidence type="ECO:0000313" key="8">
    <source>
        <dbReference type="Proteomes" id="UP000199611"/>
    </source>
</evidence>
<organism evidence="7 8">
    <name type="scientific">Thermodesulforhabdus norvegica</name>
    <dbReference type="NCBI Taxonomy" id="39841"/>
    <lineage>
        <taxon>Bacteria</taxon>
        <taxon>Pseudomonadati</taxon>
        <taxon>Thermodesulfobacteriota</taxon>
        <taxon>Syntrophobacteria</taxon>
        <taxon>Syntrophobacterales</taxon>
        <taxon>Thermodesulforhabdaceae</taxon>
        <taxon>Thermodesulforhabdus</taxon>
    </lineage>
</organism>
<dbReference type="SUPFAM" id="SSF52540">
    <property type="entry name" value="P-loop containing nucleoside triphosphate hydrolases"/>
    <property type="match status" value="1"/>
</dbReference>
<evidence type="ECO:0000259" key="5">
    <source>
        <dbReference type="Pfam" id="PF03668"/>
    </source>
</evidence>
<dbReference type="PANTHER" id="PTHR30448:SF0">
    <property type="entry name" value="RNASE ADAPTER PROTEIN RAPZ"/>
    <property type="match status" value="1"/>
</dbReference>
<keyword evidence="1 4" id="KW-0547">Nucleotide-binding</keyword>
<gene>
    <name evidence="7" type="ORF">SAMN05660836_02316</name>
</gene>
<reference evidence="7 8" key="1">
    <citation type="submission" date="2016-10" db="EMBL/GenBank/DDBJ databases">
        <authorList>
            <person name="de Groot N.N."/>
        </authorList>
    </citation>
    <scope>NUCLEOTIDE SEQUENCE [LARGE SCALE GENOMIC DNA]</scope>
    <source>
        <strain evidence="7 8">DSM 9990</strain>
    </source>
</reference>